<sequence>MGNMSFNQKGKEERTYDAIVIGSGISGGFAAMELCKKGHKTLMLERGRDVKHGEYPTANKDPWELANQNTVTQEEVAKHYFKQNRLSWWVHEDNKHWINKDDEYPYDEVSRFDWIRGHHVGGRSIMWGRHCYRWSDIDFEGNLKDGVAVDWPIRYKDIEPWYDYAETFVGVSGQKEGLKQVPDGKFLPPFELNCAEQHFRESVAKKYPDRVITPGRVANLTQYNPDVHKGTRGQCQTRDRCVRGCPFGAYFSTLSATLPVAMDTGNLSLRADSIVTEIIFDTKTRKATGVRVKDRVTGEELEFFARIIFCNASTIGTTAILLNSRSEEFPDGLGNSSGELGHNMMDHHYGMGAGGTLPGFEDKYYKGRKPMGFYIPRFRNIDERTRRKDYIRGFGYQGVARRYNNNPEGLVGADLKKEIFKPGPYYISMTCFGELLPYHENRMWLNFDKTDQHGMPIITFDAKLRENEMKLRLDGVKCAEEMLEAAGCTNINSHNDPTAVGAAIHEMGTARMGRDPKTSVLNKWNQMHDVENLFITDGSCMTSSATQNPSITYMALTARAVDYAHKQVDAGVL</sequence>
<dbReference type="InterPro" id="IPR051473">
    <property type="entry name" value="P2Ox-like"/>
</dbReference>
<dbReference type="SUPFAM" id="SSF51905">
    <property type="entry name" value="FAD/NAD(P)-binding domain"/>
    <property type="match status" value="1"/>
</dbReference>
<feature type="domain" description="Glucose-methanol-choline oxidoreductase N-terminal" evidence="6">
    <location>
        <begin position="108"/>
        <end position="347"/>
    </location>
</feature>
<dbReference type="EMBL" id="BSOH01000005">
    <property type="protein sequence ID" value="GLR16420.1"/>
    <property type="molecule type" value="Genomic_DNA"/>
</dbReference>
<dbReference type="Pfam" id="PF05199">
    <property type="entry name" value="GMC_oxred_C"/>
    <property type="match status" value="1"/>
</dbReference>
<protein>
    <submittedName>
        <fullName evidence="8">GMC family oxidoreductase</fullName>
    </submittedName>
</protein>
<feature type="domain" description="Glucose-methanol-choline oxidoreductase C-terminal" evidence="7">
    <location>
        <begin position="438"/>
        <end position="556"/>
    </location>
</feature>
<comment type="similarity">
    <text evidence="2">Belongs to the GMC oxidoreductase family.</text>
</comment>
<name>A0AA37SM57_9BACT</name>
<dbReference type="InterPro" id="IPR036188">
    <property type="entry name" value="FAD/NAD-bd_sf"/>
</dbReference>
<evidence type="ECO:0000256" key="4">
    <source>
        <dbReference type="ARBA" id="ARBA00022827"/>
    </source>
</evidence>
<dbReference type="Proteomes" id="UP001156666">
    <property type="component" value="Unassembled WGS sequence"/>
</dbReference>
<keyword evidence="4" id="KW-0274">FAD</keyword>
<dbReference type="AlphaFoldDB" id="A0AA37SM57"/>
<evidence type="ECO:0000256" key="1">
    <source>
        <dbReference type="ARBA" id="ARBA00001974"/>
    </source>
</evidence>
<evidence type="ECO:0000256" key="5">
    <source>
        <dbReference type="ARBA" id="ARBA00023002"/>
    </source>
</evidence>
<evidence type="ECO:0000313" key="8">
    <source>
        <dbReference type="EMBL" id="GLR16420.1"/>
    </source>
</evidence>
<dbReference type="SUPFAM" id="SSF54373">
    <property type="entry name" value="FAD-linked reductases, C-terminal domain"/>
    <property type="match status" value="1"/>
</dbReference>
<dbReference type="GO" id="GO:0050660">
    <property type="term" value="F:flavin adenine dinucleotide binding"/>
    <property type="evidence" value="ECO:0007669"/>
    <property type="project" value="InterPro"/>
</dbReference>
<evidence type="ECO:0000259" key="6">
    <source>
        <dbReference type="Pfam" id="PF00732"/>
    </source>
</evidence>
<keyword evidence="5" id="KW-0560">Oxidoreductase</keyword>
<comment type="caution">
    <text evidence="8">The sequence shown here is derived from an EMBL/GenBank/DDBJ whole genome shotgun (WGS) entry which is preliminary data.</text>
</comment>
<reference evidence="8" key="2">
    <citation type="submission" date="2023-01" db="EMBL/GenBank/DDBJ databases">
        <title>Draft genome sequence of Portibacter lacus strain NBRC 108769.</title>
        <authorList>
            <person name="Sun Q."/>
            <person name="Mori K."/>
        </authorList>
    </citation>
    <scope>NUCLEOTIDE SEQUENCE</scope>
    <source>
        <strain evidence="8">NBRC 108769</strain>
    </source>
</reference>
<proteinExistence type="inferred from homology"/>
<dbReference type="Gene3D" id="3.50.50.60">
    <property type="entry name" value="FAD/NAD(P)-binding domain"/>
    <property type="match status" value="2"/>
</dbReference>
<comment type="cofactor">
    <cofactor evidence="1">
        <name>FAD</name>
        <dbReference type="ChEBI" id="CHEBI:57692"/>
    </cofactor>
</comment>
<evidence type="ECO:0000313" key="9">
    <source>
        <dbReference type="Proteomes" id="UP001156666"/>
    </source>
</evidence>
<organism evidence="8 9">
    <name type="scientific">Portibacter lacus</name>
    <dbReference type="NCBI Taxonomy" id="1099794"/>
    <lineage>
        <taxon>Bacteria</taxon>
        <taxon>Pseudomonadati</taxon>
        <taxon>Bacteroidota</taxon>
        <taxon>Saprospiria</taxon>
        <taxon>Saprospirales</taxon>
        <taxon>Haliscomenobacteraceae</taxon>
        <taxon>Portibacter</taxon>
    </lineage>
</organism>
<keyword evidence="9" id="KW-1185">Reference proteome</keyword>
<dbReference type="GO" id="GO:0016614">
    <property type="term" value="F:oxidoreductase activity, acting on CH-OH group of donors"/>
    <property type="evidence" value="ECO:0007669"/>
    <property type="project" value="InterPro"/>
</dbReference>
<evidence type="ECO:0000256" key="2">
    <source>
        <dbReference type="ARBA" id="ARBA00010790"/>
    </source>
</evidence>
<reference evidence="8" key="1">
    <citation type="journal article" date="2014" name="Int. J. Syst. Evol. Microbiol.">
        <title>Complete genome sequence of Corynebacterium casei LMG S-19264T (=DSM 44701T), isolated from a smear-ripened cheese.</title>
        <authorList>
            <consortium name="US DOE Joint Genome Institute (JGI-PGF)"/>
            <person name="Walter F."/>
            <person name="Albersmeier A."/>
            <person name="Kalinowski J."/>
            <person name="Ruckert C."/>
        </authorList>
    </citation>
    <scope>NUCLEOTIDE SEQUENCE</scope>
    <source>
        <strain evidence="8">NBRC 108769</strain>
    </source>
</reference>
<dbReference type="InterPro" id="IPR007867">
    <property type="entry name" value="GMC_OxRtase_C"/>
</dbReference>
<gene>
    <name evidence="8" type="ORF">GCM10007940_10350</name>
</gene>
<keyword evidence="3" id="KW-0285">Flavoprotein</keyword>
<dbReference type="InterPro" id="IPR000172">
    <property type="entry name" value="GMC_OxRdtase_N"/>
</dbReference>
<evidence type="ECO:0000259" key="7">
    <source>
        <dbReference type="Pfam" id="PF05199"/>
    </source>
</evidence>
<evidence type="ECO:0000256" key="3">
    <source>
        <dbReference type="ARBA" id="ARBA00022630"/>
    </source>
</evidence>
<dbReference type="Pfam" id="PF00732">
    <property type="entry name" value="GMC_oxred_N"/>
    <property type="match status" value="1"/>
</dbReference>
<dbReference type="PANTHER" id="PTHR42784:SF1">
    <property type="entry name" value="PYRANOSE 2-OXIDASE"/>
    <property type="match status" value="1"/>
</dbReference>
<dbReference type="PANTHER" id="PTHR42784">
    <property type="entry name" value="PYRANOSE 2-OXIDASE"/>
    <property type="match status" value="1"/>
</dbReference>
<accession>A0AA37SM57</accession>